<proteinExistence type="predicted"/>
<sequence length="80" mass="9395">METLEECISLLKPFEEVTKIISSACSSISEVIPHLKTLLKYLETCIVQDEKLVQMKIELGNNLRRRFDLEKRKFSHLQRC</sequence>
<organism evidence="1 2">
    <name type="scientific">Molorchus minor</name>
    <dbReference type="NCBI Taxonomy" id="1323400"/>
    <lineage>
        <taxon>Eukaryota</taxon>
        <taxon>Metazoa</taxon>
        <taxon>Ecdysozoa</taxon>
        <taxon>Arthropoda</taxon>
        <taxon>Hexapoda</taxon>
        <taxon>Insecta</taxon>
        <taxon>Pterygota</taxon>
        <taxon>Neoptera</taxon>
        <taxon>Endopterygota</taxon>
        <taxon>Coleoptera</taxon>
        <taxon>Polyphaga</taxon>
        <taxon>Cucujiformia</taxon>
        <taxon>Chrysomeloidea</taxon>
        <taxon>Cerambycidae</taxon>
        <taxon>Lamiinae</taxon>
        <taxon>Monochamini</taxon>
        <taxon>Molorchus</taxon>
    </lineage>
</organism>
<keyword evidence="2" id="KW-1185">Reference proteome</keyword>
<dbReference type="EMBL" id="JAPWTJ010003575">
    <property type="protein sequence ID" value="KAJ8954761.1"/>
    <property type="molecule type" value="Genomic_DNA"/>
</dbReference>
<comment type="caution">
    <text evidence="1">The sequence shown here is derived from an EMBL/GenBank/DDBJ whole genome shotgun (WGS) entry which is preliminary data.</text>
</comment>
<dbReference type="Proteomes" id="UP001162164">
    <property type="component" value="Unassembled WGS sequence"/>
</dbReference>
<protein>
    <submittedName>
        <fullName evidence="1">Uncharacterized protein</fullName>
    </submittedName>
</protein>
<accession>A0ABQ9IS21</accession>
<evidence type="ECO:0000313" key="2">
    <source>
        <dbReference type="Proteomes" id="UP001162164"/>
    </source>
</evidence>
<evidence type="ECO:0000313" key="1">
    <source>
        <dbReference type="EMBL" id="KAJ8954761.1"/>
    </source>
</evidence>
<name>A0ABQ9IS21_9CUCU</name>
<gene>
    <name evidence="1" type="ORF">NQ317_003761</name>
</gene>
<reference evidence="1" key="1">
    <citation type="journal article" date="2023" name="Insect Mol. Biol.">
        <title>Genome sequencing provides insights into the evolution of gene families encoding plant cell wall-degrading enzymes in longhorned beetles.</title>
        <authorList>
            <person name="Shin N.R."/>
            <person name="Okamura Y."/>
            <person name="Kirsch R."/>
            <person name="Pauchet Y."/>
        </authorList>
    </citation>
    <scope>NUCLEOTIDE SEQUENCE</scope>
    <source>
        <strain evidence="1">MMC_N1</strain>
    </source>
</reference>